<accession>A0A6S6M979</accession>
<dbReference type="Proteomes" id="UP000515472">
    <property type="component" value="Chromosome"/>
</dbReference>
<dbReference type="KEGG" id="gbn:GEOBRER4_30340"/>
<dbReference type="AlphaFoldDB" id="A0A6S6M979"/>
<dbReference type="RefSeq" id="WP_012529572.1">
    <property type="nucleotide sequence ID" value="NZ_AP023213.1"/>
</dbReference>
<dbReference type="EMBL" id="AP023213">
    <property type="protein sequence ID" value="BCG48284.1"/>
    <property type="molecule type" value="Genomic_DNA"/>
</dbReference>
<keyword evidence="2" id="KW-1185">Reference proteome</keyword>
<reference evidence="1 2" key="1">
    <citation type="submission" date="2020-06" db="EMBL/GenBank/DDBJ databases">
        <title>Interaction of electrochemicaly active bacteria, Geobacter bremensis R4 on different carbon anode.</title>
        <authorList>
            <person name="Meng L."/>
            <person name="Yoshida N."/>
        </authorList>
    </citation>
    <scope>NUCLEOTIDE SEQUENCE [LARGE SCALE GENOMIC DNA]</scope>
    <source>
        <strain evidence="1 2">R4</strain>
    </source>
</reference>
<evidence type="ECO:0000313" key="2">
    <source>
        <dbReference type="Proteomes" id="UP000515472"/>
    </source>
</evidence>
<proteinExistence type="predicted"/>
<protein>
    <submittedName>
        <fullName evidence="1">Uncharacterized protein</fullName>
    </submittedName>
</protein>
<gene>
    <name evidence="1" type="ORF">GEOBRER4_n3169</name>
</gene>
<organism evidence="1 2">
    <name type="scientific">Citrifermentans bremense</name>
    <dbReference type="NCBI Taxonomy" id="60035"/>
    <lineage>
        <taxon>Bacteria</taxon>
        <taxon>Pseudomonadati</taxon>
        <taxon>Thermodesulfobacteriota</taxon>
        <taxon>Desulfuromonadia</taxon>
        <taxon>Geobacterales</taxon>
        <taxon>Geobacteraceae</taxon>
        <taxon>Citrifermentans</taxon>
    </lineage>
</organism>
<evidence type="ECO:0000313" key="1">
    <source>
        <dbReference type="EMBL" id="BCG48284.1"/>
    </source>
</evidence>
<name>A0A6S6M979_9BACT</name>
<sequence length="58" mass="6597">MNPDLAKLTPGQKLMKQAIHEIDDYFGEGVAFKNIEFLGGYMQTLAILELKETLRNKL</sequence>